<name>A0A674C5B9_SALTR</name>
<dbReference type="PANTHER" id="PTHR11039:SF37">
    <property type="entry name" value="NEBULIN"/>
    <property type="match status" value="1"/>
</dbReference>
<dbReference type="GO" id="GO:0051015">
    <property type="term" value="F:actin filament binding"/>
    <property type="evidence" value="ECO:0007669"/>
    <property type="project" value="InterPro"/>
</dbReference>
<evidence type="ECO:0000259" key="6">
    <source>
        <dbReference type="PROSITE" id="PS50002"/>
    </source>
</evidence>
<dbReference type="FunFam" id="2.30.30.40:FF:000007">
    <property type="entry name" value="nebulin isoform X1"/>
    <property type="match status" value="1"/>
</dbReference>
<keyword evidence="1 4" id="KW-0728">SH3 domain</keyword>
<dbReference type="Ensembl" id="ENSSTUT00000083824.1">
    <property type="protein sequence ID" value="ENSSTUP00000078709.1"/>
    <property type="gene ID" value="ENSSTUG00000022715.1"/>
</dbReference>
<dbReference type="PRINTS" id="PR00510">
    <property type="entry name" value="NEBULIN"/>
</dbReference>
<keyword evidence="3" id="KW-0009">Actin-binding</keyword>
<dbReference type="CDD" id="cd11933">
    <property type="entry name" value="SH3_Nebulin_C"/>
    <property type="match status" value="1"/>
</dbReference>
<protein>
    <submittedName>
        <fullName evidence="7">Nebulin</fullName>
    </submittedName>
</protein>
<dbReference type="PROSITE" id="PS50002">
    <property type="entry name" value="SH3"/>
    <property type="match status" value="1"/>
</dbReference>
<gene>
    <name evidence="7" type="primary">NEB</name>
    <name evidence="7" type="synonym">neb</name>
</gene>
<keyword evidence="2" id="KW-0677">Repeat</keyword>
<evidence type="ECO:0000256" key="4">
    <source>
        <dbReference type="PROSITE-ProRule" id="PRU00192"/>
    </source>
</evidence>
<dbReference type="Proteomes" id="UP000472277">
    <property type="component" value="Chromosome 24"/>
</dbReference>
<feature type="domain" description="SH3" evidence="6">
    <location>
        <begin position="5055"/>
        <end position="5114"/>
    </location>
</feature>
<proteinExistence type="predicted"/>
<reference evidence="7" key="2">
    <citation type="submission" date="2025-09" db="UniProtKB">
        <authorList>
            <consortium name="Ensembl"/>
        </authorList>
    </citation>
    <scope>IDENTIFICATION</scope>
</reference>
<feature type="compositionally biased region" description="Low complexity" evidence="5">
    <location>
        <begin position="5036"/>
        <end position="5056"/>
    </location>
</feature>
<dbReference type="InterPro" id="IPR000900">
    <property type="entry name" value="Nebulin_repeat"/>
</dbReference>
<keyword evidence="8" id="KW-1185">Reference proteome</keyword>
<feature type="region of interest" description="Disordered" evidence="5">
    <location>
        <begin position="4979"/>
        <end position="5006"/>
    </location>
</feature>
<reference evidence="7" key="1">
    <citation type="submission" date="2025-08" db="UniProtKB">
        <authorList>
            <consortium name="Ensembl"/>
        </authorList>
    </citation>
    <scope>IDENTIFICATION</scope>
</reference>
<evidence type="ECO:0000313" key="8">
    <source>
        <dbReference type="Proteomes" id="UP000472277"/>
    </source>
</evidence>
<dbReference type="PRINTS" id="PR00452">
    <property type="entry name" value="SH3DOMAIN"/>
</dbReference>
<dbReference type="InterPro" id="IPR013998">
    <property type="entry name" value="Nebulin-like"/>
</dbReference>
<evidence type="ECO:0000256" key="1">
    <source>
        <dbReference type="ARBA" id="ARBA00022443"/>
    </source>
</evidence>
<feature type="region of interest" description="Disordered" evidence="5">
    <location>
        <begin position="5036"/>
        <end position="5058"/>
    </location>
</feature>
<dbReference type="InterPro" id="IPR001452">
    <property type="entry name" value="SH3_domain"/>
</dbReference>
<dbReference type="InterPro" id="IPR035629">
    <property type="entry name" value="Nebulin_SH3"/>
</dbReference>
<dbReference type="Pfam" id="PF14604">
    <property type="entry name" value="SH3_9"/>
    <property type="match status" value="1"/>
</dbReference>
<organism evidence="7 8">
    <name type="scientific">Salmo trutta</name>
    <name type="common">Brown trout</name>
    <dbReference type="NCBI Taxonomy" id="8032"/>
    <lineage>
        <taxon>Eukaryota</taxon>
        <taxon>Metazoa</taxon>
        <taxon>Chordata</taxon>
        <taxon>Craniata</taxon>
        <taxon>Vertebrata</taxon>
        <taxon>Euteleostomi</taxon>
        <taxon>Actinopterygii</taxon>
        <taxon>Neopterygii</taxon>
        <taxon>Teleostei</taxon>
        <taxon>Protacanthopterygii</taxon>
        <taxon>Salmoniformes</taxon>
        <taxon>Salmonidae</taxon>
        <taxon>Salmoninae</taxon>
        <taxon>Salmo</taxon>
    </lineage>
</organism>
<dbReference type="SMART" id="SM00326">
    <property type="entry name" value="SH3"/>
    <property type="match status" value="1"/>
</dbReference>
<accession>A0A674C5B9</accession>
<evidence type="ECO:0000256" key="5">
    <source>
        <dbReference type="SAM" id="MobiDB-lite"/>
    </source>
</evidence>
<dbReference type="Pfam" id="PF00880">
    <property type="entry name" value="Nebulin"/>
    <property type="match status" value="47"/>
</dbReference>
<dbReference type="PANTHER" id="PTHR11039">
    <property type="entry name" value="NEBULIN"/>
    <property type="match status" value="1"/>
</dbReference>
<dbReference type="GO" id="GO:0030018">
    <property type="term" value="C:Z disc"/>
    <property type="evidence" value="ECO:0007669"/>
    <property type="project" value="InterPro"/>
</dbReference>
<dbReference type="InterPro" id="IPR036028">
    <property type="entry name" value="SH3-like_dom_sf"/>
</dbReference>
<sequence length="5114" mass="586796">MFYHIITACPLYKEHTTLHCVDIFPPHTTVPSWVCTVCLYCVVLLSHGNSVFIYRIALFQNYYKQSWEETIAKGYDMRPDAISVIHAKHGRHIASDIQYKKDHVKGRGKQVGCRNLQDDPLLVHYMQVAKMQSERNYKKDYHKSKLKYCSPVDMMSVAHAKQASAVQTYTGYRKVQHHYSLLPDSMNLELARTMNTNASDVNYKADWENYVKGTGWIPIGSIPVELAKQAGAALDEHKYRQHPENFKFTSKMDGMNMELCKQNQKIMNVVTSGEKFKHTYNLPADSPQFLQAKYNAQTLSESHYKHKWVEDIAKGYDMRPDAISVIHAKHGRHIASDIQYKKDHVKGRGKQVGCRNLQDDPLLVHYMQVAKMQSERNYKKDYHKSKLKYCSPVDMMSVAHAKQASAAQTYIGYRKVRHHYTLLPDSMNLALARTVNASCSDYEYKSDWNNYVRGTGWIPVGSLPVELAKVGADIQSEHKYRTHPSKFQFKKLMDSMDMVLATDNNKIMNKQEYTKQWHKDKLTVHVMPDAPEIVLAKANAINMSQKLYKSGLEDMYKKGYDLKPDAIAVLAAKKGTTIASDYKYKLAYEKGRGKQVGCRNLQDDPLLVHYMQVAKMQSERNYKKDYHKSKLKYCSPVDMMSVAHAKQASAVQTYAGYRKVQHHYTLLPDSMNLALARTVNASCSDYEYKSDWNNYVRGTGWIPIGSLPVELAKVGADIQSEHKYRTHPSKFQFKKLMDSMDMVLATDNNKIMNKQEYTKQWHKDKLTVHVMPDAPEIVLAKANAINMSQVRLPFSHVCYYLSSKYSSLFPPCFCNITSNMSWKYLTNVIYKYKLNHQKNRGKQVGCRNLQDDPLLVHYMEVARLQSDKNYKKDYHKSKLKYHSPVDMMSVAHAKHASTVQTNAGYRKIQHHYTVLADAMNVELAKQIIYLFLQNLYKSDYETYIKGTGWIPIGSLDVEKAKTAGLIGSEKLYRQHPSGFKFTKDMHSMDLVLASANNAIMNKQTYIDTWNKDKTAVHMMPDSMEVVLARANKINCSNTLYKLANEQDKKKGYDLRNDAIAIQAAKLGTSIASDFKYRAGYRKQIGHHIGARCIEDDPLLVLALNSAKIASDALYKKDFHKSKTRFHLPLDMMAFELAKKNQIQVNHAKYVTRLHNWTCLPDSSDVVHARHVYDIASDAVYKADLKSLQGIGWVPIGSLDVEKAKKATEVLSEKLYRQHPSNFKFTSSVQDMGMVLAKQNNDNQAYTEAWEKDKTKNHIMPDAMEVVLANANKSNYSWNQYRKAMEEDKKKGYDLRNDAIAIIAAKHGREIISDHKYKTGYRKQVGHHIGARCVEDDPLLMLAINSAKIASDALYKKDFHQSKTKFHLPLDMMAFELAKKNQIQVNHAKYVTRLHNWTCLPDSSDVVHARHVYDIASDAVYKADLKSLQGIGWVPIGSLDVEKAKKAAEVLSEKLYRQHPSNFKFTSSVQDMGMVLAKQNNDNANKQAYTEAWEKDKTKNHIMPDAMEVVLANANKSNYSWNQYRKAMEEDKKKGYDLRNDAIAIIAAKHGREIISDHKYKTGYRKQVGHHIGARCVEDDPLLMLAINSAKIASDALYKKDFHQSKTKFHLPLDMMAFELAKKNQIQVNHAKYVTRLHNWTCLPDSSDVVHARHVYDIASDAVYKADLKSLQGIGWVPIGSLDVEKAKKATEVLSEKLYRQHPSNFKFTSSVQDMGMVLAKQNNDNANKQAYTEAWEKDKTKNHIMPDAMDVVLANANKSNYSWNQYRKAMEVDKKKGYDLRNDAIAIIAAKHGREIISDYKYKTGYRKQVGHHIGARCVEDDPLLVLALNSAKIASDALYKKDFHQSKTKFHLPLDMMAFELCKKNQIQVNDFNYRTRLHNWTCLPDSSDVVQARHVYDINSEAVYRADMKWLRGMGWVPIGSLDVEKAKKAAEILSERKYRQHPSTLAFKSPLDSMDIVLAKILAISIYVLYICLIYLNISKPLQCFKLYRQGFDETIKKGYYLPVDAISVKAAKHGREIISDYKYKAGYSKQVGHHIGARCVEDDPLLILAINSAKIASDALYKKDFHQSKTKFHLPLDMMAFELCKKNQIQVNDFNYRTKLHNWTCLPDSSDVVHARRVYDLHSDAVYRADMEFIRGTGWVPIGSLDVLKAKKAAEILSDRLYKQKPDTLKYTNDMHSMPMVLAKANAEIMNKGNYVAQWDADKVKIHVGNELPELVLAKANAINISNVGPLCFLCYIHYYITLSTADVWPKTLSEALVINNISSTVLVIISNYKYKTGYRKQVGHHIGARCVEDDPLLVLALNSARIASDALYKKDFNKSKTKFHLPVDMLTIELAKKCQIQVNDFNYRTRLHNWTCLPDSSDVVQARKVYALHSDAVYRADLEWLRGTGWVPIGSIDVEKAKKASEILSERKYRQHPSNFKFTAKTDGMPYALAAANAQIMDKRQYVEQWEADKVNIHVGNELPELVLAKANAIILSNKLYREGFDEMIGQGYHLDKDAIAVQHAKKGREIISDYKYKAGFRNQCGHHVGALCIEDDPLLVMAANAARISSDILYKKDFHLTKTKFHLPLDMMSFDLAKKGQSQIQEFSYRTKLHNWTCMPDNTDVVQARKVYDLHSDAVYRADLEWLRGCGWLPQGSVDVIKAKNAQTILNERLYRQPPSSIKFTSVIDSPEIVLSKQNAETLSGRKYREVWDTEKTNIHLNNDLPSIVLSKANAIAISNKLYTKDWDADKAKGYHIKEDAIAVLKARKSRDIISDYKYHEGYRKQVGHHIGALSVNDDPLIMLALNSAKIASDALYKKDFNMSKTKFHLPVDMLTIELAKKCQVQVNDFNYRTRLHNWTCLPDSTDVVQARKTYDLQSDAVYKSDLEWLRGCGWNPHESVGVLKVKHAQAVLADVSNIIYSQNITITSCNFRSYVSYRSQKLYTKDWDKVKATGFLMPGDAVPIKQCIHNNKVQSDHKYKAEYRKQVGHHIGARCVEDDPLLVLALNSAKIASDALYKKDFNKSKTKFHLPVDMLSFELAKKCQVQVNDKHYRTHLHNWTCLPDSTDVTQARKAYDLQSDFVYKADLEWLRGCGWMAADCVDHVKVRNAQKIMNERLYKKDAKDNFAKYTHIVDRPEHILATINAFNLSDLKYKETFNAEKGKYIGSEDTPQLAHSREVAKVISEKYYKLAWDESKATGYQLDPQYIPVVGAKKNREIVMPCSFFQRDYQKEYNINKIKNHIPADIIPNVVAKRSQDMLSDVLYRTYLHNWTCHPEQEDAIRARKNNEILSDVYYKDDLNWMKGIGCYVWDTPEIVRAKNAYLLQSDLKYKEEGKKEFNNYSIVTDTPAYVTAILGHTWASDVSLNYREAYHKEKHMYTTILDTYDYVRNANLKDIYSTVSKMYTSAWDQIKAKGYTLPSDSHAMKHAKQQKVILSSVKYREDYEKFKSLYSLPKSLEDDPQTLRCLKVGQMGLDRLYKADYEKTKAKNHIPPDMLHVLSARQTQNHVSEIGYRKYLHQWICMPDMQVYAQARKVNEQLSDVFYKDDLNWLKGIGCYAWDTPEILRVKAADNLQSENKYRAKGIEAFKEYSMVIDTPTYETAKQSAQNLSDVSTVAKVSYFFYHHLVVLFNPYLIRVHFLVQALICVKYKNDYEKSKATNYTLDPEGVSFVNIRNANKVTNPRLYRELYEKEKDKVHSTYDTPEIRQVKMTQKAVSDLCYKEKYIANRGTMIPMGITPQMIHCNHVNEITSDLRYKEDLLWLRGVGCFLYDTPEMITVRNISKFKANYDVEAKKNRANFTVVLGTPEYQRITELKTHMSNVSLSNIKYKDQYEKMKHKYTSIHDTPILVRAKKAYLQSSDLRYKESFEQAKGHYHSVKDALDIVCHRRFTDDISEVKYREKYNNTLGTWRSIPDRPEFFHSKTICNNVSDIKYKEDLDWLKGIGCYVWDRPEMVQAEKNKSLYSERLYKATFEKNRHQFKYTSDTPFFQAAKNASVIINEVSHSLSNSGVLPPSPQWKYRAQYERAKNKFTSILETPEHESHKRSKAILDNVYKMEYNKNKAKGYTLGHDTPHSAHMKKVKEITSVLKYKEMYERSKAQINMDPESFEIRAAKEAYKNISNLDYRKKYQATKNKWIWTVDRPDFVHAAKANFQQSDVSDALQTFVCLFGCILAHNGANRLRLLYTMLVLFVRHPIRFLSDTRCLFSFFPQSKYKLASKMEHQTSKFNTLPTTRDTIHAKDMGKLVSEKQYKQKFEKEKGKSKYNNMSVPPDVQHAMDVAKNQSNFAYKQGAKAKLNYTSVAMRPDIMKATQASKLASNVSIGYRDKARQEAAHGGSLTHRPDIALATAVSKLTSQVQYKAKFDKEKGLRPKYDMKESVIYKTQKDAHKLASEVKYKGDLKKMHTPVTDMAESLSMQHNLSTSKLSSDYQYKKKHEDSKGHYLMIADTPEQLHHKEASELQSHVKYKEKYEKAKGKAMLDFETPTYVTAKEAQHMQSAKDYHKEYEESIKGKNLSGLEVTPAMLHVRHATKIASEKEYRRDLEEGVKGKGLTVFEETPELLRARNATAILSQKEYKKTLETEIKGKGMLALATDTPDFMRAKNATDILSQQKYKQTAEADRASYTSVIDTPDILHAQNIRNMVSQKKYREEAKNTMSHYVPVLDTPELMRVRENQKNFNILTALVLFSLSIQYKEDLGGGTALSDTPEMDRVKRNQTNISTIKYKDSLGQGTAVSDLPEVKRVREMQKNISSVLEFLSSPYKEDLGGGTALSDTPEMDRVKRNQTNISTIQYKEDLGGGTALSDTPEMDRVKRNQTNISTVLYKDSSAKGTPQVFTPEMERAKRNQEQISSVHHFRKQVQGKAAFVLDTPEMRRVKETQRNISAVSLVFLDCCVHQVKYHQDFERTKGSFTPTTSDPVMDRVKKNTQAFSDINYRGIQRRVVEMEKRRVVEHEQETVTDLRVWRTNPGSVFDYDPAEDNIQSRSLHMMSVQAQRRSKEHSRSTSAMSGVGDEKSEVSEDPGHHISLYSNGFTLPSMGYTHTKTVELQQRSSSVATQQTTVSSVPSHPSTTGKTVRAMYDYSSADSDEVSFKDGDVIVNVQAIDEGWMYGTVQRSGKTGMLPANYVEVI</sequence>
<dbReference type="InterPro" id="IPR055297">
    <property type="entry name" value="NEBU/NEBL"/>
</dbReference>
<evidence type="ECO:0000256" key="2">
    <source>
        <dbReference type="ARBA" id="ARBA00022737"/>
    </source>
</evidence>
<feature type="compositionally biased region" description="Basic and acidic residues" evidence="5">
    <location>
        <begin position="4996"/>
        <end position="5006"/>
    </location>
</feature>
<dbReference type="PROSITE" id="PS51216">
    <property type="entry name" value="NEBULIN"/>
    <property type="match status" value="69"/>
</dbReference>
<evidence type="ECO:0000256" key="3">
    <source>
        <dbReference type="ARBA" id="ARBA00023203"/>
    </source>
</evidence>
<dbReference type="Gene3D" id="2.30.30.40">
    <property type="entry name" value="SH3 Domains"/>
    <property type="match status" value="1"/>
</dbReference>
<dbReference type="SUPFAM" id="SSF50044">
    <property type="entry name" value="SH3-domain"/>
    <property type="match status" value="1"/>
</dbReference>
<evidence type="ECO:0000313" key="7">
    <source>
        <dbReference type="Ensembl" id="ENSSTUP00000078709.1"/>
    </source>
</evidence>
<dbReference type="SMART" id="SM00227">
    <property type="entry name" value="NEBU"/>
    <property type="match status" value="126"/>
</dbReference>
<dbReference type="GO" id="GO:0071691">
    <property type="term" value="P:cardiac muscle thin filament assembly"/>
    <property type="evidence" value="ECO:0007669"/>
    <property type="project" value="TreeGrafter"/>
</dbReference>
<dbReference type="GeneTree" id="ENSGT00940000154533"/>